<dbReference type="GO" id="GO:0016757">
    <property type="term" value="F:glycosyltransferase activity"/>
    <property type="evidence" value="ECO:0007669"/>
    <property type="project" value="UniProtKB-KW"/>
</dbReference>
<dbReference type="PANTHER" id="PTHR43179:SF12">
    <property type="entry name" value="GALACTOFURANOSYLTRANSFERASE GLFT2"/>
    <property type="match status" value="1"/>
</dbReference>
<dbReference type="InterPro" id="IPR001173">
    <property type="entry name" value="Glyco_trans_2-like"/>
</dbReference>
<dbReference type="EC" id="2.4.1.287" evidence="7"/>
<comment type="pathway">
    <text evidence="1">Cell wall biogenesis; cell wall polysaccharide biosynthesis.</text>
</comment>
<evidence type="ECO:0000259" key="5">
    <source>
        <dbReference type="Pfam" id="PF00535"/>
    </source>
</evidence>
<dbReference type="Gene3D" id="3.90.550.10">
    <property type="entry name" value="Spore Coat Polysaccharide Biosynthesis Protein SpsA, Chain A"/>
    <property type="match status" value="1"/>
</dbReference>
<protein>
    <submittedName>
        <fullName evidence="7">Galactofuranosyl transferase GlfT1</fullName>
        <ecNumber evidence="7">2.4.1.287</ecNumber>
    </submittedName>
    <submittedName>
        <fullName evidence="6">Glycosyltransferase</fullName>
    </submittedName>
</protein>
<reference evidence="6 8" key="1">
    <citation type="journal article" date="2019" name="Nat. Med.">
        <title>A library of human gut bacterial isolates paired with longitudinal multiomics data enables mechanistic microbiome research.</title>
        <authorList>
            <person name="Poyet M."/>
            <person name="Groussin M."/>
            <person name="Gibbons S.M."/>
            <person name="Avila-Pacheco J."/>
            <person name="Jiang X."/>
            <person name="Kearney S.M."/>
            <person name="Perrotta A.R."/>
            <person name="Berdy B."/>
            <person name="Zhao S."/>
            <person name="Lieberman T.D."/>
            <person name="Swanson P.K."/>
            <person name="Smith M."/>
            <person name="Roesemann S."/>
            <person name="Alexander J.E."/>
            <person name="Rich S.A."/>
            <person name="Livny J."/>
            <person name="Vlamakis H."/>
            <person name="Clish C."/>
            <person name="Bullock K."/>
            <person name="Deik A."/>
            <person name="Scott J."/>
            <person name="Pierce K.A."/>
            <person name="Xavier R.J."/>
            <person name="Alm E.J."/>
        </authorList>
    </citation>
    <scope>NUCLEOTIDE SEQUENCE [LARGE SCALE GENOMIC DNA]</scope>
    <source>
        <strain evidence="6 8">BIOML-A2</strain>
    </source>
</reference>
<keyword evidence="3 7" id="KW-0328">Glycosyltransferase</keyword>
<dbReference type="PANTHER" id="PTHR43179">
    <property type="entry name" value="RHAMNOSYLTRANSFERASE WBBL"/>
    <property type="match status" value="1"/>
</dbReference>
<dbReference type="SUPFAM" id="SSF53448">
    <property type="entry name" value="Nucleotide-diphospho-sugar transferases"/>
    <property type="match status" value="1"/>
</dbReference>
<proteinExistence type="inferred from homology"/>
<feature type="domain" description="Glycosyltransferase 2-like" evidence="5">
    <location>
        <begin position="10"/>
        <end position="133"/>
    </location>
</feature>
<dbReference type="InterPro" id="IPR029044">
    <property type="entry name" value="Nucleotide-diphossugar_trans"/>
</dbReference>
<evidence type="ECO:0000256" key="3">
    <source>
        <dbReference type="ARBA" id="ARBA00022676"/>
    </source>
</evidence>
<evidence type="ECO:0000313" key="6">
    <source>
        <dbReference type="EMBL" id="KAB7460265.1"/>
    </source>
</evidence>
<dbReference type="AlphaFoldDB" id="A0A6N2QW87"/>
<accession>A0A6N2QW87</accession>
<evidence type="ECO:0000313" key="7">
    <source>
        <dbReference type="EMBL" id="VYS72804.1"/>
    </source>
</evidence>
<dbReference type="Pfam" id="PF00535">
    <property type="entry name" value="Glycos_transf_2"/>
    <property type="match status" value="1"/>
</dbReference>
<comment type="similarity">
    <text evidence="2">Belongs to the glycosyltransferase 2 family.</text>
</comment>
<evidence type="ECO:0000256" key="1">
    <source>
        <dbReference type="ARBA" id="ARBA00004776"/>
    </source>
</evidence>
<dbReference type="Proteomes" id="UP000429211">
    <property type="component" value="Unassembled WGS sequence"/>
</dbReference>
<sequence>MKPMRFNVTAVVVSYNREQLLGECLDGLAVQTRPADRVIVVDNASTDHALQVAREHPIDADVIALPHNVGGAGGFCAGMAEAVDPKAVAADHGTAHYVWIMDDDTIPTPTALENLLQAAQESLDVNHALPTILGSKALWVDGREHLMNKPRPRTWVRKGAKTLDGMAGEGAYQARSLSFVSCLINAGAIVGLNKLPRSAYFLWNDDFEFTTALLKHGLGYYVPASEVVHKTKVFGSSDADPGQRFYNEVRNKLWLFRLSRSNFTAVELAEFLLKTVRRWALTYLRSGNRGVIVDCFKRGWHDGWHTDPQTNAELFADVPRIARRITAIEG</sequence>
<evidence type="ECO:0000256" key="4">
    <source>
        <dbReference type="ARBA" id="ARBA00022679"/>
    </source>
</evidence>
<organism evidence="7">
    <name type="scientific">Bifidobacterium dentium</name>
    <dbReference type="NCBI Taxonomy" id="1689"/>
    <lineage>
        <taxon>Bacteria</taxon>
        <taxon>Bacillati</taxon>
        <taxon>Actinomycetota</taxon>
        <taxon>Actinomycetes</taxon>
        <taxon>Bifidobacteriales</taxon>
        <taxon>Bifidobacteriaceae</taxon>
        <taxon>Bifidobacterium</taxon>
    </lineage>
</organism>
<reference evidence="7" key="2">
    <citation type="submission" date="2019-11" db="EMBL/GenBank/DDBJ databases">
        <authorList>
            <person name="Feng L."/>
        </authorList>
    </citation>
    <scope>NUCLEOTIDE SEQUENCE</scope>
    <source>
        <strain evidence="7">BdentiumLFYP24</strain>
    </source>
</reference>
<dbReference type="EMBL" id="WDPD01000009">
    <property type="protein sequence ID" value="KAB7460265.1"/>
    <property type="molecule type" value="Genomic_DNA"/>
</dbReference>
<evidence type="ECO:0000256" key="2">
    <source>
        <dbReference type="ARBA" id="ARBA00006739"/>
    </source>
</evidence>
<keyword evidence="4 7" id="KW-0808">Transferase</keyword>
<name>A0A6N2QW87_9BIFI</name>
<dbReference type="EMBL" id="CACRSP010000001">
    <property type="protein sequence ID" value="VYS72804.1"/>
    <property type="molecule type" value="Genomic_DNA"/>
</dbReference>
<evidence type="ECO:0000313" key="8">
    <source>
        <dbReference type="Proteomes" id="UP000429211"/>
    </source>
</evidence>
<gene>
    <name evidence="7" type="primary">glfT1</name>
    <name evidence="7" type="ORF">BDLFYP24_00059</name>
    <name evidence="6" type="ORF">GBB04_08300</name>
</gene>